<protein>
    <submittedName>
        <fullName evidence="4">NUDIX domain-containing protein</fullName>
    </submittedName>
</protein>
<dbReference type="PROSITE" id="PS51462">
    <property type="entry name" value="NUDIX"/>
    <property type="match status" value="1"/>
</dbReference>
<evidence type="ECO:0000256" key="1">
    <source>
        <dbReference type="ARBA" id="ARBA00001946"/>
    </source>
</evidence>
<keyword evidence="2" id="KW-0378">Hydrolase</keyword>
<evidence type="ECO:0000259" key="3">
    <source>
        <dbReference type="PROSITE" id="PS51462"/>
    </source>
</evidence>
<dbReference type="PROSITE" id="PS00893">
    <property type="entry name" value="NUDIX_BOX"/>
    <property type="match status" value="1"/>
</dbReference>
<dbReference type="Pfam" id="PF00293">
    <property type="entry name" value="NUDIX"/>
    <property type="match status" value="1"/>
</dbReference>
<evidence type="ECO:0000313" key="4">
    <source>
        <dbReference type="EMBL" id="RLY03750.1"/>
    </source>
</evidence>
<dbReference type="SUPFAM" id="SSF55811">
    <property type="entry name" value="Nudix"/>
    <property type="match status" value="1"/>
</dbReference>
<proteinExistence type="predicted"/>
<accession>A0A3L9DY51</accession>
<keyword evidence="5" id="KW-1185">Reference proteome</keyword>
<evidence type="ECO:0000313" key="5">
    <source>
        <dbReference type="Proteomes" id="UP000279194"/>
    </source>
</evidence>
<dbReference type="Gene3D" id="3.90.79.10">
    <property type="entry name" value="Nucleoside Triphosphate Pyrophosphohydrolase"/>
    <property type="match status" value="1"/>
</dbReference>
<dbReference type="OrthoDB" id="9787476at2"/>
<dbReference type="PANTHER" id="PTHR43046">
    <property type="entry name" value="GDP-MANNOSE MANNOSYL HYDROLASE"/>
    <property type="match status" value="1"/>
</dbReference>
<dbReference type="InterPro" id="IPR020084">
    <property type="entry name" value="NUDIX_hydrolase_CS"/>
</dbReference>
<dbReference type="AlphaFoldDB" id="A0A3L9DY51"/>
<dbReference type="RefSeq" id="WP_121835051.1">
    <property type="nucleotide sequence ID" value="NZ_CP163513.1"/>
</dbReference>
<name>A0A3L9DY51_9STRE</name>
<dbReference type="CDD" id="cd04677">
    <property type="entry name" value="NUDIX_Hydrolase"/>
    <property type="match status" value="1"/>
</dbReference>
<evidence type="ECO:0000256" key="2">
    <source>
        <dbReference type="ARBA" id="ARBA00022801"/>
    </source>
</evidence>
<dbReference type="InterPro" id="IPR000086">
    <property type="entry name" value="NUDIX_hydrolase_dom"/>
</dbReference>
<organism evidence="4 5">
    <name type="scientific">Streptococcus hillyeri</name>
    <dbReference type="NCBI Taxonomy" id="2282420"/>
    <lineage>
        <taxon>Bacteria</taxon>
        <taxon>Bacillati</taxon>
        <taxon>Bacillota</taxon>
        <taxon>Bacilli</taxon>
        <taxon>Lactobacillales</taxon>
        <taxon>Streptococcaceae</taxon>
        <taxon>Streptococcus</taxon>
    </lineage>
</organism>
<dbReference type="InterPro" id="IPR015797">
    <property type="entry name" value="NUDIX_hydrolase-like_dom_sf"/>
</dbReference>
<comment type="caution">
    <text evidence="4">The sequence shown here is derived from an EMBL/GenBank/DDBJ whole genome shotgun (WGS) entry which is preliminary data.</text>
</comment>
<gene>
    <name evidence="4" type="ORF">EAF07_04250</name>
</gene>
<sequence>MTQDYISYIRSKVGHDKIFLTFAAGILTDNCGAILLQKRGDKGTWGLLGGCMELGESSVDTLIREFKEESGIAIIPKRLLNVYTNFEDSYPNGDVAQTVGIVYEVEAKEPYDISTFSNQETLELRFFTQEETKQITIVNTQHQLILDEYFAQIFQLGN</sequence>
<dbReference type="PANTHER" id="PTHR43046:SF2">
    <property type="entry name" value="8-OXO-DGTP DIPHOSPHATASE-RELATED"/>
    <property type="match status" value="1"/>
</dbReference>
<dbReference type="GO" id="GO:0016787">
    <property type="term" value="F:hydrolase activity"/>
    <property type="evidence" value="ECO:0007669"/>
    <property type="project" value="UniProtKB-KW"/>
</dbReference>
<comment type="cofactor">
    <cofactor evidence="1">
        <name>Mg(2+)</name>
        <dbReference type="ChEBI" id="CHEBI:18420"/>
    </cofactor>
</comment>
<reference evidence="4 5" key="1">
    <citation type="submission" date="2018-10" db="EMBL/GenBank/DDBJ databases">
        <title>Streptococcus hillyeri sp. nov., isolated from equine tracheal sample.</title>
        <authorList>
            <person name="Macfadyen A.C."/>
            <person name="Waller A."/>
            <person name="Paterson G.K."/>
        </authorList>
    </citation>
    <scope>NUCLEOTIDE SEQUENCE [LARGE SCALE GENOMIC DNA]</scope>
    <source>
        <strain evidence="4 5">28462</strain>
    </source>
</reference>
<dbReference type="Proteomes" id="UP000279194">
    <property type="component" value="Unassembled WGS sequence"/>
</dbReference>
<dbReference type="EMBL" id="RCVM01000006">
    <property type="protein sequence ID" value="RLY03750.1"/>
    <property type="molecule type" value="Genomic_DNA"/>
</dbReference>
<feature type="domain" description="Nudix hydrolase" evidence="3">
    <location>
        <begin position="17"/>
        <end position="150"/>
    </location>
</feature>